<dbReference type="Gene3D" id="2.60.210.10">
    <property type="entry name" value="Apoptosis, Tumor Necrosis Factor Receptor Associated Protein 2, Chain A"/>
    <property type="match status" value="1"/>
</dbReference>
<dbReference type="Pfam" id="PF01590">
    <property type="entry name" value="GAF"/>
    <property type="match status" value="1"/>
</dbReference>
<dbReference type="Gene3D" id="1.10.287.130">
    <property type="match status" value="1"/>
</dbReference>
<comment type="caution">
    <text evidence="7">The sequence shown here is derived from an EMBL/GenBank/DDBJ whole genome shotgun (WGS) entry which is preliminary data.</text>
</comment>
<proteinExistence type="predicted"/>
<name>A0ABQ8CIB3_BRANA</name>
<dbReference type="InterPro" id="IPR058544">
    <property type="entry name" value="ETR1_N"/>
</dbReference>
<feature type="domain" description="MATH" evidence="6">
    <location>
        <begin position="697"/>
        <end position="820"/>
    </location>
</feature>
<dbReference type="SMART" id="SM00061">
    <property type="entry name" value="MATH"/>
    <property type="match status" value="1"/>
</dbReference>
<feature type="region of interest" description="Disordered" evidence="3">
    <location>
        <begin position="1264"/>
        <end position="1330"/>
    </location>
</feature>
<dbReference type="InterPro" id="IPR055327">
    <property type="entry name" value="TRAF1A/B"/>
</dbReference>
<dbReference type="InterPro" id="IPR002083">
    <property type="entry name" value="MATH/TRAF_dom"/>
</dbReference>
<feature type="chain" id="PRO_5047166464" description="MATH domain-containing protein" evidence="5">
    <location>
        <begin position="26"/>
        <end position="1689"/>
    </location>
</feature>
<evidence type="ECO:0000313" key="8">
    <source>
        <dbReference type="Proteomes" id="UP000824890"/>
    </source>
</evidence>
<protein>
    <recommendedName>
        <fullName evidence="6">MATH domain-containing protein</fullName>
    </recommendedName>
</protein>
<dbReference type="CDD" id="cd00121">
    <property type="entry name" value="MATH"/>
    <property type="match status" value="1"/>
</dbReference>
<evidence type="ECO:0000256" key="3">
    <source>
        <dbReference type="SAM" id="MobiDB-lite"/>
    </source>
</evidence>
<feature type="compositionally biased region" description="Low complexity" evidence="3">
    <location>
        <begin position="1304"/>
        <end position="1321"/>
    </location>
</feature>
<feature type="transmembrane region" description="Helical" evidence="4">
    <location>
        <begin position="84"/>
        <end position="105"/>
    </location>
</feature>
<dbReference type="SUPFAM" id="SSF55781">
    <property type="entry name" value="GAF domain-like"/>
    <property type="match status" value="1"/>
</dbReference>
<feature type="signal peptide" evidence="5">
    <location>
        <begin position="1"/>
        <end position="25"/>
    </location>
</feature>
<gene>
    <name evidence="7" type="ORF">HID58_031281</name>
</gene>
<dbReference type="Pfam" id="PF25487">
    <property type="entry name" value="ETR1_N"/>
    <property type="match status" value="1"/>
</dbReference>
<feature type="compositionally biased region" description="Polar residues" evidence="3">
    <location>
        <begin position="1044"/>
        <end position="1098"/>
    </location>
</feature>
<reference evidence="7 8" key="1">
    <citation type="submission" date="2021-05" db="EMBL/GenBank/DDBJ databases">
        <title>Genome Assembly of Synthetic Allotetraploid Brassica napus Reveals Homoeologous Exchanges between Subgenomes.</title>
        <authorList>
            <person name="Davis J.T."/>
        </authorList>
    </citation>
    <scope>NUCLEOTIDE SEQUENCE [LARGE SCALE GENOMIC DNA]</scope>
    <source>
        <strain evidence="8">cv. Da-Ae</strain>
        <tissue evidence="7">Seedling</tissue>
    </source>
</reference>
<dbReference type="PROSITE" id="PS50144">
    <property type="entry name" value="MATH"/>
    <property type="match status" value="1"/>
</dbReference>
<feature type="compositionally biased region" description="Basic residues" evidence="3">
    <location>
        <begin position="922"/>
        <end position="939"/>
    </location>
</feature>
<feature type="region of interest" description="Disordered" evidence="3">
    <location>
        <begin position="637"/>
        <end position="656"/>
    </location>
</feature>
<keyword evidence="4" id="KW-0812">Transmembrane</keyword>
<feature type="compositionally biased region" description="Low complexity" evidence="3">
    <location>
        <begin position="1203"/>
        <end position="1219"/>
    </location>
</feature>
<dbReference type="Pfam" id="PF22486">
    <property type="entry name" value="MATH_2"/>
    <property type="match status" value="1"/>
</dbReference>
<dbReference type="InterPro" id="IPR003736">
    <property type="entry name" value="PAAI_dom"/>
</dbReference>
<dbReference type="InterPro" id="IPR003018">
    <property type="entry name" value="GAF"/>
</dbReference>
<dbReference type="PANTHER" id="PTHR47477">
    <property type="entry name" value="TNF RECEPTOR-ASSOCIATED FACTOR HOMOLOG 1A"/>
    <property type="match status" value="1"/>
</dbReference>
<dbReference type="Proteomes" id="UP000824890">
    <property type="component" value="Unassembled WGS sequence"/>
</dbReference>
<sequence>MLKTLLVHGLLLFFFFFLISSVVAGDENDGGLSICNCDDEDSYFSYEGILESQKVGDFLIAVAYFSIPIELLYFVSRTNVSSPYIWVVCEFIAFIVLCGMSHLLSGFTYGPHYPWVMTAATVFKMLTAIVSFLTAISLVTLLPLLLKAKVREFMLSKKTRELNREVGLIMKQTETSLHVRMLTTKIRTSLDRHTILYTTLVELSKTLGLKNCAVWIPNEIKTEMNLTHELNGENVGRGPGGGPSGGPGGFSIPITESDVVRIKRSVEVNMLSAGSALASVTTRGKTGQTVGIRVPMLRVCNFKGGTPEAIHMCYAILVCVLPLRRSWSYQELEIVKVVADQVAVAISHAVILEESQLMREKLAEQNRALQVARENAMRANQAKAAFEEMMGDAMRRPVRSILELLPLITQDGVSLPETQKVIVDAMGRTSELLLHLVNNAGDVASGTHCFSLRSVVKETACLARCLCLGNGFGFTTDVDRALPDCVVGDARKVLQVVLHMLGGVMNRKIKGNVSFKVVPERGSSEVVKESQEAAWRQCYSKEYVEVKFGFDVAAEGEESSSSSSTKFMQGNVLVVEDGLGLVKSLSVVFRFQLRRSIVSRGGGYSGETFKTSTPPSTSNALKKNLYWGMTETVNEDSGVGRSVEASSNGHHSLSGESLSLSKWRSSAQVENGTPSTSLSYWDTDDDEDHGLKPSQLFGKHKWKIEKFSEIKKRELRSNYFEAGGYKWYILIYPQGCDVCNHLSLFLCVANHDKLLPGWSHFAQFTIAVVNKDPKKSKFSDTLHRFWKKEHDWGWKKFMESTKLQDGFIDDSDSLTIEAQVQVIRERVDRPFRCLHCGYRRELVRVYLSNVEQSCRRFVEEKRSKLGRLIEDKAKWTSSKIEVAYKEAIALKRQEDLIREEEEEWLAETEQRAKRGAAEREKKSKKKQAKQKRNKNKGKDKKKEEKVTLATHGKDLEENHHDEEENDSVTEKAQPSAEKTDTLEEVSDISDSVDGSADILHPDLEDGDSSSVHWDADALEIHPPPSEGSSISISTPNGIAERKTQSTMDDSSSTCSNDSIRSGVTNGSYKGNMLNFRNQKSPNQGKNQQVKITSDTRSLVTEPDDDQPKSQNSSSESDWVVVSHIQELESSRNRRPVEKQRNVAQVVVNSVHMDRPEKKSAAVLSSPRTAAKNPSSLTQTKLEKRSVSNADAVPNKKVMSATGPPSSSQVSPASSDSQSQAGGLKADMQKISAPKQPATTTIVTRPFSAPIIPAMRPAPVIVSSSVQPTTSLPRSVSSAGRLGPDSSLRNQQSYTPQSYKHAIVGNSPGSSSSFNHHPSSHGVVPTTLPSASYTQTPAYQSSSFPFGQDGSFRSRSFNSVNMGMNNRYTPAVASNTSLNHIDIETARQQAQSLMTDEFPHLDIINDLLEDENCSNTVFNGSIFNSQSQLFNSQYSYHGGGSADLGISGELLSSGRSRSFGDEGFHYMARGPYAEGLIPTQWQMANMDLSLLAMRNSNVEDTASYHHTYNFGLDSTNQSFSSGINGYTEFRPSNGSVTRYLEGEVIDEGGKDKESKVAKLPSRFIERFVLKGIKVDLIEPGRIVCSMKVQPHLLNAGKFLHGGAMATVVDLIGTAAIYTNVDSDQSEGVSVEINVSYLDAAFLDEEIEIESRALRVGKAVAVASVELRRKKNGKMIAQGRHTKYLAPRPKL</sequence>
<feature type="compositionally biased region" description="Polar residues" evidence="3">
    <location>
        <begin position="1286"/>
        <end position="1297"/>
    </location>
</feature>
<feature type="transmembrane region" description="Helical" evidence="4">
    <location>
        <begin position="125"/>
        <end position="146"/>
    </location>
</feature>
<organism evidence="7 8">
    <name type="scientific">Brassica napus</name>
    <name type="common">Rape</name>
    <dbReference type="NCBI Taxonomy" id="3708"/>
    <lineage>
        <taxon>Eukaryota</taxon>
        <taxon>Viridiplantae</taxon>
        <taxon>Streptophyta</taxon>
        <taxon>Embryophyta</taxon>
        <taxon>Tracheophyta</taxon>
        <taxon>Spermatophyta</taxon>
        <taxon>Magnoliopsida</taxon>
        <taxon>eudicotyledons</taxon>
        <taxon>Gunneridae</taxon>
        <taxon>Pentapetalae</taxon>
        <taxon>rosids</taxon>
        <taxon>malvids</taxon>
        <taxon>Brassicales</taxon>
        <taxon>Brassicaceae</taxon>
        <taxon>Brassiceae</taxon>
        <taxon>Brassica</taxon>
    </lineage>
</organism>
<dbReference type="Pfam" id="PF03061">
    <property type="entry name" value="4HBT"/>
    <property type="match status" value="1"/>
</dbReference>
<accession>A0ABQ8CIB3</accession>
<feature type="compositionally biased region" description="Polar residues" evidence="3">
    <location>
        <begin position="1165"/>
        <end position="1179"/>
    </location>
</feature>
<dbReference type="Gene3D" id="3.10.129.10">
    <property type="entry name" value="Hotdog Thioesterase"/>
    <property type="match status" value="1"/>
</dbReference>
<feature type="compositionally biased region" description="Basic and acidic residues" evidence="3">
    <location>
        <begin position="908"/>
        <end position="921"/>
    </location>
</feature>
<keyword evidence="4" id="KW-0472">Membrane</keyword>
<evidence type="ECO:0000259" key="6">
    <source>
        <dbReference type="PROSITE" id="PS50144"/>
    </source>
</evidence>
<evidence type="ECO:0000256" key="1">
    <source>
        <dbReference type="ARBA" id="ARBA00022801"/>
    </source>
</evidence>
<dbReference type="SUPFAM" id="SSF54637">
    <property type="entry name" value="Thioesterase/thiol ester dehydrase-isomerase"/>
    <property type="match status" value="1"/>
</dbReference>
<evidence type="ECO:0000256" key="5">
    <source>
        <dbReference type="SAM" id="SignalP"/>
    </source>
</evidence>
<feature type="compositionally biased region" description="Low complexity" evidence="3">
    <location>
        <begin position="646"/>
        <end position="656"/>
    </location>
</feature>
<keyword evidence="8" id="KW-1185">Reference proteome</keyword>
<keyword evidence="5" id="KW-0732">Signal</keyword>
<evidence type="ECO:0000313" key="7">
    <source>
        <dbReference type="EMBL" id="KAH0916835.1"/>
    </source>
</evidence>
<feature type="region of interest" description="Disordered" evidence="3">
    <location>
        <begin position="908"/>
        <end position="1240"/>
    </location>
</feature>
<dbReference type="SMART" id="SM00065">
    <property type="entry name" value="GAF"/>
    <property type="match status" value="1"/>
</dbReference>
<keyword evidence="4" id="KW-1133">Transmembrane helix</keyword>
<feature type="compositionally biased region" description="Basic and acidic residues" evidence="3">
    <location>
        <begin position="1125"/>
        <end position="1140"/>
    </location>
</feature>
<evidence type="ECO:0000256" key="2">
    <source>
        <dbReference type="SAM" id="Coils"/>
    </source>
</evidence>
<dbReference type="SUPFAM" id="SSF49599">
    <property type="entry name" value="TRAF domain-like"/>
    <property type="match status" value="1"/>
</dbReference>
<feature type="compositionally biased region" description="Basic and acidic residues" evidence="3">
    <location>
        <begin position="940"/>
        <end position="962"/>
    </location>
</feature>
<dbReference type="EMBL" id="JAGKQM010000008">
    <property type="protein sequence ID" value="KAH0916835.1"/>
    <property type="molecule type" value="Genomic_DNA"/>
</dbReference>
<feature type="compositionally biased region" description="Polar residues" evidence="3">
    <location>
        <begin position="1264"/>
        <end position="1277"/>
    </location>
</feature>
<dbReference type="PANTHER" id="PTHR47477:SF5">
    <property type="entry name" value="TNF RECEPTOR-ASSOCIATED FACTOR HOMOLOG 1B"/>
    <property type="match status" value="1"/>
</dbReference>
<dbReference type="InterPro" id="IPR006683">
    <property type="entry name" value="Thioestr_dom"/>
</dbReference>
<feature type="coiled-coil region" evidence="2">
    <location>
        <begin position="352"/>
        <end position="389"/>
    </location>
</feature>
<dbReference type="NCBIfam" id="TIGR00369">
    <property type="entry name" value="unchar_dom_1"/>
    <property type="match status" value="1"/>
</dbReference>
<dbReference type="InterPro" id="IPR008974">
    <property type="entry name" value="TRAF-like"/>
</dbReference>
<keyword evidence="1" id="KW-0378">Hydrolase</keyword>
<evidence type="ECO:0000256" key="4">
    <source>
        <dbReference type="SAM" id="Phobius"/>
    </source>
</evidence>
<dbReference type="CDD" id="cd03443">
    <property type="entry name" value="PaaI_thioesterase"/>
    <property type="match status" value="1"/>
</dbReference>
<keyword evidence="2" id="KW-0175">Coiled coil</keyword>
<dbReference type="InterPro" id="IPR029069">
    <property type="entry name" value="HotDog_dom_sf"/>
</dbReference>